<dbReference type="EMBL" id="ABFK02000016">
    <property type="protein sequence ID" value="EDS04412.1"/>
    <property type="molecule type" value="Genomic_DNA"/>
</dbReference>
<evidence type="ECO:0000313" key="3">
    <source>
        <dbReference type="Proteomes" id="UP000005819"/>
    </source>
</evidence>
<gene>
    <name evidence="2" type="ORF">ALIPUT_00283</name>
</gene>
<organism evidence="2 3">
    <name type="scientific">Alistipes putredinis DSM 17216</name>
    <dbReference type="NCBI Taxonomy" id="445970"/>
    <lineage>
        <taxon>Bacteria</taxon>
        <taxon>Pseudomonadati</taxon>
        <taxon>Bacteroidota</taxon>
        <taxon>Bacteroidia</taxon>
        <taxon>Bacteroidales</taxon>
        <taxon>Rikenellaceae</taxon>
        <taxon>Alistipes</taxon>
    </lineage>
</organism>
<accession>B0MST6</accession>
<dbReference type="Proteomes" id="UP000005819">
    <property type="component" value="Unassembled WGS sequence"/>
</dbReference>
<comment type="caution">
    <text evidence="2">The sequence shown here is derived from an EMBL/GenBank/DDBJ whole genome shotgun (WGS) entry which is preliminary data.</text>
</comment>
<sequence>MKLHTIDRRRQVRNPAGLGYDKENSAFSTSGNGAEEPALPNETTIENEHRNMANSTTPKKRLVASFRNLPSELQEAIKQKYPLGFSEAMMRIDKPNGEFFYAVPFETDEINYLVKIDVKIDDRADDDEDKDYYDDDIKGADDLQDDDNSGDDEDRDDM</sequence>
<feature type="region of interest" description="Disordered" evidence="1">
    <location>
        <begin position="1"/>
        <end position="58"/>
    </location>
</feature>
<reference evidence="2" key="2">
    <citation type="submission" date="2013-09" db="EMBL/GenBank/DDBJ databases">
        <title>Draft genome sequence of Alistipes putredinis (DSM 17216).</title>
        <authorList>
            <person name="Sudarsanam P."/>
            <person name="Ley R."/>
            <person name="Guruge J."/>
            <person name="Turnbaugh P.J."/>
            <person name="Mahowald M."/>
            <person name="Liep D."/>
            <person name="Gordon J."/>
        </authorList>
    </citation>
    <scope>NUCLEOTIDE SEQUENCE</scope>
    <source>
        <strain evidence="2">DSM 17216</strain>
    </source>
</reference>
<feature type="region of interest" description="Disordered" evidence="1">
    <location>
        <begin position="124"/>
        <end position="158"/>
    </location>
</feature>
<feature type="compositionally biased region" description="Acidic residues" evidence="1">
    <location>
        <begin position="142"/>
        <end position="158"/>
    </location>
</feature>
<protein>
    <submittedName>
        <fullName evidence="2">Uncharacterized protein</fullName>
    </submittedName>
</protein>
<evidence type="ECO:0000313" key="2">
    <source>
        <dbReference type="EMBL" id="EDS04412.1"/>
    </source>
</evidence>
<proteinExistence type="predicted"/>
<dbReference type="eggNOG" id="ENOG5032RQT">
    <property type="taxonomic scope" value="Bacteria"/>
</dbReference>
<keyword evidence="3" id="KW-1185">Reference proteome</keyword>
<name>B0MST6_9BACT</name>
<dbReference type="HOGENOM" id="CLU_1665729_0_0_10"/>
<reference evidence="2" key="1">
    <citation type="submission" date="2007-10" db="EMBL/GenBank/DDBJ databases">
        <authorList>
            <person name="Fulton L."/>
            <person name="Clifton S."/>
            <person name="Fulton B."/>
            <person name="Xu J."/>
            <person name="Minx P."/>
            <person name="Pepin K.H."/>
            <person name="Johnson M."/>
            <person name="Thiruvilangam P."/>
            <person name="Bhonagiri V."/>
            <person name="Nash W.E."/>
            <person name="Mardis E.R."/>
            <person name="Wilson R.K."/>
        </authorList>
    </citation>
    <scope>NUCLEOTIDE SEQUENCE [LARGE SCALE GENOMIC DNA]</scope>
    <source>
        <strain evidence="2">DSM 17216</strain>
    </source>
</reference>
<evidence type="ECO:0000256" key="1">
    <source>
        <dbReference type="SAM" id="MobiDB-lite"/>
    </source>
</evidence>
<dbReference type="AlphaFoldDB" id="B0MST6"/>
<feature type="compositionally biased region" description="Acidic residues" evidence="1">
    <location>
        <begin position="124"/>
        <end position="134"/>
    </location>
</feature>